<name>A0ABT9Q0Y8_9HYPH</name>
<dbReference type="PANTHER" id="PTHR43155:SF2">
    <property type="entry name" value="CYCLIC DI-GMP PHOSPHODIESTERASE PA4108"/>
    <property type="match status" value="1"/>
</dbReference>
<protein>
    <submittedName>
        <fullName evidence="2">HD-GYP domain-containing protein (C-di-GMP phosphodiesterase class II)</fullName>
    </submittedName>
</protein>
<proteinExistence type="predicted"/>
<comment type="caution">
    <text evidence="2">The sequence shown here is derived from an EMBL/GenBank/DDBJ whole genome shotgun (WGS) entry which is preliminary data.</text>
</comment>
<dbReference type="Proteomes" id="UP001241472">
    <property type="component" value="Unassembled WGS sequence"/>
</dbReference>
<reference evidence="2 3" key="1">
    <citation type="submission" date="2023-07" db="EMBL/GenBank/DDBJ databases">
        <title>Sorghum-associated microbial communities from plants grown in Nebraska, USA.</title>
        <authorList>
            <person name="Schachtman D."/>
        </authorList>
    </citation>
    <scope>NUCLEOTIDE SEQUENCE [LARGE SCALE GENOMIC DNA]</scope>
    <source>
        <strain evidence="2 3">DS1307</strain>
    </source>
</reference>
<dbReference type="SUPFAM" id="SSF109604">
    <property type="entry name" value="HD-domain/PDEase-like"/>
    <property type="match status" value="1"/>
</dbReference>
<evidence type="ECO:0000313" key="2">
    <source>
        <dbReference type="EMBL" id="MDP9840383.1"/>
    </source>
</evidence>
<dbReference type="EMBL" id="JAUSRF010000026">
    <property type="protein sequence ID" value="MDP9840383.1"/>
    <property type="molecule type" value="Genomic_DNA"/>
</dbReference>
<dbReference type="PANTHER" id="PTHR43155">
    <property type="entry name" value="CYCLIC DI-GMP PHOSPHODIESTERASE PA4108-RELATED"/>
    <property type="match status" value="1"/>
</dbReference>
<keyword evidence="3" id="KW-1185">Reference proteome</keyword>
<accession>A0ABT9Q0Y8</accession>
<evidence type="ECO:0000259" key="1">
    <source>
        <dbReference type="PROSITE" id="PS51832"/>
    </source>
</evidence>
<dbReference type="InterPro" id="IPR003607">
    <property type="entry name" value="HD/PDEase_dom"/>
</dbReference>
<dbReference type="SMART" id="SM00471">
    <property type="entry name" value="HDc"/>
    <property type="match status" value="1"/>
</dbReference>
<dbReference type="Gene3D" id="1.10.3210.10">
    <property type="entry name" value="Hypothetical protein af1432"/>
    <property type="match status" value="1"/>
</dbReference>
<gene>
    <name evidence="2" type="ORF">J2T09_005170</name>
</gene>
<dbReference type="InterPro" id="IPR037522">
    <property type="entry name" value="HD_GYP_dom"/>
</dbReference>
<evidence type="ECO:0000313" key="3">
    <source>
        <dbReference type="Proteomes" id="UP001241472"/>
    </source>
</evidence>
<organism evidence="2 3">
    <name type="scientific">Neorhizobium huautlense</name>
    <dbReference type="NCBI Taxonomy" id="67774"/>
    <lineage>
        <taxon>Bacteria</taxon>
        <taxon>Pseudomonadati</taxon>
        <taxon>Pseudomonadota</taxon>
        <taxon>Alphaproteobacteria</taxon>
        <taxon>Hyphomicrobiales</taxon>
        <taxon>Rhizobiaceae</taxon>
        <taxon>Rhizobium/Agrobacterium group</taxon>
        <taxon>Neorhizobium</taxon>
    </lineage>
</organism>
<feature type="domain" description="HD-GYP" evidence="1">
    <location>
        <begin position="111"/>
        <end position="302"/>
    </location>
</feature>
<sequence>MYIDDIEGTDGRSLGLVVSRATVADIHERNLFSSIIDTSRGRDVAVSDEQSAAGSVPPATLACHGNPSRHDVARARRVPASTKPIMGKMFSDARLGKAVQFNDAAKAVDQIISTLDENPIALIEVTRLRSKDENSFLHSIGVSTLMIHFGRWLGHDPMAVRLLGVSGLVHDIGKMALPSSLLQKAGSLTGDELAQVRTHPSEGHALLARHGTMPNVVMEICLNHHERLDGTGYPRGIAQNEISKAVRIASICDVYDAMTTIRPYKRAWSPTEAFSSMFRSEGQFDRQLLWQFIQCLDHPGGP</sequence>
<dbReference type="PROSITE" id="PS51832">
    <property type="entry name" value="HD_GYP"/>
    <property type="match status" value="1"/>
</dbReference>
<dbReference type="CDD" id="cd00077">
    <property type="entry name" value="HDc"/>
    <property type="match status" value="1"/>
</dbReference>
<dbReference type="Pfam" id="PF13487">
    <property type="entry name" value="HD_5"/>
    <property type="match status" value="1"/>
</dbReference>